<keyword evidence="10 15" id="KW-0949">S-adenosyl-L-methionine</keyword>
<dbReference type="PIRSF" id="PIRSF000386">
    <property type="entry name" value="tRNA_mtase"/>
    <property type="match status" value="1"/>
</dbReference>
<dbReference type="GO" id="GO:0052906">
    <property type="term" value="F:tRNA (guanine(37)-N1)-methyltransferase activity"/>
    <property type="evidence" value="ECO:0007669"/>
    <property type="project" value="UniProtKB-UniRule"/>
</dbReference>
<evidence type="ECO:0000256" key="9">
    <source>
        <dbReference type="ARBA" id="ARBA00022679"/>
    </source>
</evidence>
<organism evidence="19 20">
    <name type="scientific">Rhodocyclus tenuis</name>
    <name type="common">Rhodospirillum tenue</name>
    <dbReference type="NCBI Taxonomy" id="1066"/>
    <lineage>
        <taxon>Bacteria</taxon>
        <taxon>Pseudomonadati</taxon>
        <taxon>Pseudomonadota</taxon>
        <taxon>Betaproteobacteria</taxon>
        <taxon>Rhodocyclales</taxon>
        <taxon>Rhodocyclaceae</taxon>
        <taxon>Rhodocyclus</taxon>
    </lineage>
</organism>
<dbReference type="PANTHER" id="PTHR46417:SF1">
    <property type="entry name" value="TRNA (GUANINE-N(1)-)-METHYLTRANSFERASE"/>
    <property type="match status" value="1"/>
</dbReference>
<accession>A0A840GDX1</accession>
<evidence type="ECO:0000256" key="16">
    <source>
        <dbReference type="PIRSR" id="PIRSR000386-1"/>
    </source>
</evidence>
<dbReference type="PANTHER" id="PTHR46417">
    <property type="entry name" value="TRNA (GUANINE-N(1)-)-METHYLTRANSFERASE"/>
    <property type="match status" value="1"/>
</dbReference>
<comment type="function">
    <text evidence="1 15 17">Specifically methylates guanosine-37 in various tRNAs.</text>
</comment>
<evidence type="ECO:0000259" key="18">
    <source>
        <dbReference type="Pfam" id="PF01746"/>
    </source>
</evidence>
<evidence type="ECO:0000256" key="15">
    <source>
        <dbReference type="HAMAP-Rule" id="MF_00605"/>
    </source>
</evidence>
<dbReference type="InterPro" id="IPR029026">
    <property type="entry name" value="tRNA_m1G_MTases_N"/>
</dbReference>
<comment type="caution">
    <text evidence="19">The sequence shown here is derived from an EMBL/GenBank/DDBJ whole genome shotgun (WGS) entry which is preliminary data.</text>
</comment>
<dbReference type="NCBIfam" id="NF000648">
    <property type="entry name" value="PRK00026.1"/>
    <property type="match status" value="1"/>
</dbReference>
<dbReference type="AlphaFoldDB" id="A0A840GDX1"/>
<dbReference type="NCBIfam" id="TIGR00088">
    <property type="entry name" value="trmD"/>
    <property type="match status" value="1"/>
</dbReference>
<sequence>MTTSPASPAGETRPLLLVEAVTLFPEMFAAVAQYGVTRRAHEKGLWQLGLSNPRDFTHDERRTVDDRPYGGGPGMVMLAAPLEAAIGAAKQRQAAAGSATSRVICLSPQGAPLTHRRVSELAADAQAGVGLVLLCGRYEGIDERLLQRCVDEEISLGDFVLSGGEIPAMALIDAVVRQLPGVLNDAESAEQDSFVAGLLDCPHYTRPEEYAGLRVPDVLLSGHHEEIRRWRLQQALVRTRQRRPELIAGRTLSKEEAQLLARFQEDS</sequence>
<dbReference type="InterPro" id="IPR016009">
    <property type="entry name" value="tRNA_MeTrfase_TRMD/TRM10"/>
</dbReference>
<evidence type="ECO:0000256" key="4">
    <source>
        <dbReference type="ARBA" id="ARBA00011738"/>
    </source>
</evidence>
<keyword evidence="9 15" id="KW-0808">Transferase</keyword>
<dbReference type="CDD" id="cd18080">
    <property type="entry name" value="TrmD-like"/>
    <property type="match status" value="1"/>
</dbReference>
<proteinExistence type="inferred from homology"/>
<dbReference type="Gene3D" id="1.10.1270.20">
    <property type="entry name" value="tRNA(m1g37)methyltransferase, domain 2"/>
    <property type="match status" value="1"/>
</dbReference>
<dbReference type="GO" id="GO:0005829">
    <property type="term" value="C:cytosol"/>
    <property type="evidence" value="ECO:0007669"/>
    <property type="project" value="TreeGrafter"/>
</dbReference>
<gene>
    <name evidence="15" type="primary">trmD</name>
    <name evidence="19" type="ORF">GGD90_001125</name>
</gene>
<evidence type="ECO:0000256" key="3">
    <source>
        <dbReference type="ARBA" id="ARBA00007630"/>
    </source>
</evidence>
<comment type="subcellular location">
    <subcellularLocation>
        <location evidence="2 15 17">Cytoplasm</location>
    </subcellularLocation>
</comment>
<dbReference type="GO" id="GO:0002939">
    <property type="term" value="P:tRNA N1-guanine methylation"/>
    <property type="evidence" value="ECO:0007669"/>
    <property type="project" value="TreeGrafter"/>
</dbReference>
<evidence type="ECO:0000256" key="5">
    <source>
        <dbReference type="ARBA" id="ARBA00012807"/>
    </source>
</evidence>
<dbReference type="EC" id="2.1.1.228" evidence="5 15"/>
<evidence type="ECO:0000256" key="1">
    <source>
        <dbReference type="ARBA" id="ARBA00002634"/>
    </source>
</evidence>
<dbReference type="EMBL" id="JACIGE010000003">
    <property type="protein sequence ID" value="MBB4246762.1"/>
    <property type="molecule type" value="Genomic_DNA"/>
</dbReference>
<evidence type="ECO:0000256" key="6">
    <source>
        <dbReference type="ARBA" id="ARBA00014679"/>
    </source>
</evidence>
<dbReference type="InterPro" id="IPR023148">
    <property type="entry name" value="tRNA_m1G_MeTrfase_C_sf"/>
</dbReference>
<evidence type="ECO:0000256" key="2">
    <source>
        <dbReference type="ARBA" id="ARBA00004496"/>
    </source>
</evidence>
<evidence type="ECO:0000256" key="7">
    <source>
        <dbReference type="ARBA" id="ARBA00022490"/>
    </source>
</evidence>
<keyword evidence="8 15" id="KW-0489">Methyltransferase</keyword>
<evidence type="ECO:0000256" key="12">
    <source>
        <dbReference type="ARBA" id="ARBA00029736"/>
    </source>
</evidence>
<feature type="binding site" evidence="15 16">
    <location>
        <position position="136"/>
    </location>
    <ligand>
        <name>S-adenosyl-L-methionine</name>
        <dbReference type="ChEBI" id="CHEBI:59789"/>
    </ligand>
</feature>
<dbReference type="Gene3D" id="3.40.1280.10">
    <property type="match status" value="1"/>
</dbReference>
<dbReference type="InterPro" id="IPR029028">
    <property type="entry name" value="Alpha/beta_knot_MTases"/>
</dbReference>
<dbReference type="FunFam" id="1.10.1270.20:FF:000001">
    <property type="entry name" value="tRNA (guanine-N(1)-)-methyltransferase"/>
    <property type="match status" value="1"/>
</dbReference>
<dbReference type="Proteomes" id="UP000587070">
    <property type="component" value="Unassembled WGS sequence"/>
</dbReference>
<keyword evidence="7 15" id="KW-0963">Cytoplasm</keyword>
<dbReference type="InterPro" id="IPR002649">
    <property type="entry name" value="tRNA_m1G_MeTrfase_TrmD"/>
</dbReference>
<keyword evidence="20" id="KW-1185">Reference proteome</keyword>
<reference evidence="19 20" key="1">
    <citation type="submission" date="2020-08" db="EMBL/GenBank/DDBJ databases">
        <title>Genome sequencing of Purple Non-Sulfur Bacteria from various extreme environments.</title>
        <authorList>
            <person name="Mayer M."/>
        </authorList>
    </citation>
    <scope>NUCLEOTIDE SEQUENCE [LARGE SCALE GENOMIC DNA]</scope>
    <source>
        <strain evidence="19 20">2761</strain>
    </source>
</reference>
<evidence type="ECO:0000256" key="8">
    <source>
        <dbReference type="ARBA" id="ARBA00022603"/>
    </source>
</evidence>
<protein>
    <recommendedName>
        <fullName evidence="6 15">tRNA (guanine-N(1)-)-methyltransferase</fullName>
        <ecNumber evidence="5 15">2.1.1.228</ecNumber>
    </recommendedName>
    <alternativeName>
        <fullName evidence="12 15">M1G-methyltransferase</fullName>
    </alternativeName>
    <alternativeName>
        <fullName evidence="13 15">tRNA [GM37] methyltransferase</fullName>
    </alternativeName>
</protein>
<evidence type="ECO:0000256" key="11">
    <source>
        <dbReference type="ARBA" id="ARBA00022694"/>
    </source>
</evidence>
<feature type="binding site" evidence="15 16">
    <location>
        <begin position="156"/>
        <end position="161"/>
    </location>
    <ligand>
        <name>S-adenosyl-L-methionine</name>
        <dbReference type="ChEBI" id="CHEBI:59789"/>
    </ligand>
</feature>
<evidence type="ECO:0000256" key="17">
    <source>
        <dbReference type="RuleBase" id="RU003464"/>
    </source>
</evidence>
<dbReference type="SUPFAM" id="SSF75217">
    <property type="entry name" value="alpha/beta knot"/>
    <property type="match status" value="1"/>
</dbReference>
<keyword evidence="11 15" id="KW-0819">tRNA processing</keyword>
<evidence type="ECO:0000256" key="10">
    <source>
        <dbReference type="ARBA" id="ARBA00022691"/>
    </source>
</evidence>
<evidence type="ECO:0000256" key="14">
    <source>
        <dbReference type="ARBA" id="ARBA00047783"/>
    </source>
</evidence>
<evidence type="ECO:0000313" key="20">
    <source>
        <dbReference type="Proteomes" id="UP000587070"/>
    </source>
</evidence>
<dbReference type="FunFam" id="3.40.1280.10:FF:000001">
    <property type="entry name" value="tRNA (guanine-N(1)-)-methyltransferase"/>
    <property type="match status" value="1"/>
</dbReference>
<evidence type="ECO:0000256" key="13">
    <source>
        <dbReference type="ARBA" id="ARBA00033392"/>
    </source>
</evidence>
<comment type="catalytic activity">
    <reaction evidence="14 15 17">
        <text>guanosine(37) in tRNA + S-adenosyl-L-methionine = N(1)-methylguanosine(37) in tRNA + S-adenosyl-L-homocysteine + H(+)</text>
        <dbReference type="Rhea" id="RHEA:36899"/>
        <dbReference type="Rhea" id="RHEA-COMP:10145"/>
        <dbReference type="Rhea" id="RHEA-COMP:10147"/>
        <dbReference type="ChEBI" id="CHEBI:15378"/>
        <dbReference type="ChEBI" id="CHEBI:57856"/>
        <dbReference type="ChEBI" id="CHEBI:59789"/>
        <dbReference type="ChEBI" id="CHEBI:73542"/>
        <dbReference type="ChEBI" id="CHEBI:74269"/>
        <dbReference type="EC" id="2.1.1.228"/>
    </reaction>
</comment>
<evidence type="ECO:0000313" key="19">
    <source>
        <dbReference type="EMBL" id="MBB4246762.1"/>
    </source>
</evidence>
<dbReference type="Pfam" id="PF01746">
    <property type="entry name" value="tRNA_m1G_MT"/>
    <property type="match status" value="1"/>
</dbReference>
<name>A0A840GDX1_RHOTE</name>
<comment type="similarity">
    <text evidence="3 15 17">Belongs to the RNA methyltransferase TrmD family.</text>
</comment>
<comment type="subunit">
    <text evidence="4 15 17">Homodimer.</text>
</comment>
<feature type="domain" description="tRNA methyltransferase TRMD/TRM10-type" evidence="18">
    <location>
        <begin position="19"/>
        <end position="247"/>
    </location>
</feature>
<dbReference type="HAMAP" id="MF_00605">
    <property type="entry name" value="TrmD"/>
    <property type="match status" value="1"/>
</dbReference>